<evidence type="ECO:0000313" key="2">
    <source>
        <dbReference type="Proteomes" id="UP000177506"/>
    </source>
</evidence>
<dbReference type="RefSeq" id="WP_070743184.1">
    <property type="nucleotide sequence ID" value="NZ_MDZA01000160.1"/>
</dbReference>
<evidence type="ECO:0000313" key="1">
    <source>
        <dbReference type="EMBL" id="OGX90346.1"/>
    </source>
</evidence>
<protein>
    <submittedName>
        <fullName evidence="1">Uncharacterized protein</fullName>
    </submittedName>
</protein>
<gene>
    <name evidence="1" type="ORF">BEN49_23055</name>
</gene>
<comment type="caution">
    <text evidence="1">The sequence shown here is derived from an EMBL/GenBank/DDBJ whole genome shotgun (WGS) entry which is preliminary data.</text>
</comment>
<reference evidence="1 2" key="1">
    <citation type="submission" date="2016-08" db="EMBL/GenBank/DDBJ databases">
        <title>Hymenobacter coccineus sp. nov., Hymenobacter lapidarius sp. nov. and Hymenobacter glacialis sp. nov., isolated from Antarctic soil.</title>
        <authorList>
            <person name="Sedlacek I."/>
            <person name="Kralova S."/>
            <person name="Kyrova K."/>
            <person name="Maslanova I."/>
            <person name="Stankova E."/>
            <person name="Vrbovska V."/>
            <person name="Nemec M."/>
            <person name="Bartak M."/>
            <person name="Svec P."/>
            <person name="Busse H.-J."/>
            <person name="Pantucek R."/>
        </authorList>
    </citation>
    <scope>NUCLEOTIDE SEQUENCE [LARGE SCALE GENOMIC DNA]</scope>
    <source>
        <strain evidence="1 2">CCM 8649</strain>
    </source>
</reference>
<organism evidence="1 2">
    <name type="scientific">Hymenobacter coccineus</name>
    <dbReference type="NCBI Taxonomy" id="1908235"/>
    <lineage>
        <taxon>Bacteria</taxon>
        <taxon>Pseudomonadati</taxon>
        <taxon>Bacteroidota</taxon>
        <taxon>Cytophagia</taxon>
        <taxon>Cytophagales</taxon>
        <taxon>Hymenobacteraceae</taxon>
        <taxon>Hymenobacter</taxon>
    </lineage>
</organism>
<proteinExistence type="predicted"/>
<name>A0A1G1THI6_9BACT</name>
<dbReference type="AlphaFoldDB" id="A0A1G1THI6"/>
<sequence>MYFADCPAASQAAATAAFTAGGLGRVVQAYATACSPARQPAHSWVAQAARRRRGAFQGGVLAGVRYNRLESPAYNIAGYTDGGLHPFGGLYAELLQPSRTTAFYGELERFSG</sequence>
<accession>A0A1G1THI6</accession>
<dbReference type="Proteomes" id="UP000177506">
    <property type="component" value="Unassembled WGS sequence"/>
</dbReference>
<keyword evidence="2" id="KW-1185">Reference proteome</keyword>
<dbReference type="EMBL" id="MDZA01000160">
    <property type="protein sequence ID" value="OGX90346.1"/>
    <property type="molecule type" value="Genomic_DNA"/>
</dbReference>